<sequence length="93" mass="10850" precursor="true">MIEVSRFARRAFAVAAMAFAMSAPVLAGHDVVRDDPGVVSERLNRMGFISWRYVKWDHGYWKIEDARRENGHRYDLKLEAGTFDIVHLKRDRD</sequence>
<dbReference type="Proteomes" id="UP000002033">
    <property type="component" value="Chromosome"/>
</dbReference>
<evidence type="ECO:0000313" key="2">
    <source>
        <dbReference type="EMBL" id="ADJ23283.1"/>
    </source>
</evidence>
<keyword evidence="3" id="KW-1185">Reference proteome</keyword>
<dbReference type="HOGENOM" id="CLU_147864_2_1_5"/>
<evidence type="ECO:0000313" key="3">
    <source>
        <dbReference type="Proteomes" id="UP000002033"/>
    </source>
</evidence>
<dbReference type="RefSeq" id="WP_013215498.1">
    <property type="nucleotide sequence ID" value="NC_014313.1"/>
</dbReference>
<gene>
    <name evidence="2" type="ordered locus">Hden_1471</name>
</gene>
<keyword evidence="1" id="KW-0732">Signal</keyword>
<feature type="signal peptide" evidence="1">
    <location>
        <begin position="1"/>
        <end position="27"/>
    </location>
</feature>
<accession>D8JXS4</accession>
<dbReference type="AlphaFoldDB" id="D8JXS4"/>
<reference evidence="3" key="1">
    <citation type="journal article" date="2011" name="J. Bacteriol.">
        <title>Genome sequences of eight morphologically diverse alphaproteobacteria.</title>
        <authorList>
            <consortium name="US DOE Joint Genome Institute"/>
            <person name="Brown P.J."/>
            <person name="Kysela D.T."/>
            <person name="Buechlein A."/>
            <person name="Hemmerich C."/>
            <person name="Brun Y.V."/>
        </authorList>
    </citation>
    <scope>NUCLEOTIDE SEQUENCE [LARGE SCALE GENOMIC DNA]</scope>
    <source>
        <strain evidence="3">ATCC 51888 / DSM 1869 / NCIB 11706 / TK 0415</strain>
    </source>
</reference>
<dbReference type="OrthoDB" id="7933638at2"/>
<evidence type="ECO:0000256" key="1">
    <source>
        <dbReference type="SAM" id="SignalP"/>
    </source>
</evidence>
<organism evidence="2 3">
    <name type="scientific">Hyphomicrobium denitrificans (strain ATCC 51888 / DSM 1869 / NCIMB 11706 / TK 0415)</name>
    <dbReference type="NCBI Taxonomy" id="582899"/>
    <lineage>
        <taxon>Bacteria</taxon>
        <taxon>Pseudomonadati</taxon>
        <taxon>Pseudomonadota</taxon>
        <taxon>Alphaproteobacteria</taxon>
        <taxon>Hyphomicrobiales</taxon>
        <taxon>Hyphomicrobiaceae</taxon>
        <taxon>Hyphomicrobium</taxon>
    </lineage>
</organism>
<protein>
    <submittedName>
        <fullName evidence="2">Uncharacterized protein</fullName>
    </submittedName>
</protein>
<name>D8JXS4_HYPDA</name>
<proteinExistence type="predicted"/>
<dbReference type="EMBL" id="CP002083">
    <property type="protein sequence ID" value="ADJ23283.1"/>
    <property type="molecule type" value="Genomic_DNA"/>
</dbReference>
<dbReference type="KEGG" id="hdn:Hden_1471"/>
<feature type="chain" id="PRO_5003116399" evidence="1">
    <location>
        <begin position="28"/>
        <end position="93"/>
    </location>
</feature>
<dbReference type="STRING" id="582899.Hden_1471"/>